<dbReference type="PANTHER" id="PTHR46098:SF1">
    <property type="entry name" value="TRNA (CYTOSINE(38)-C(5))-METHYLTRANSFERASE"/>
    <property type="match status" value="1"/>
</dbReference>
<evidence type="ECO:0000313" key="5">
    <source>
        <dbReference type="EMBL" id="WOL00521.1"/>
    </source>
</evidence>
<feature type="transmembrane region" description="Helical" evidence="4">
    <location>
        <begin position="108"/>
        <end position="129"/>
    </location>
</feature>
<dbReference type="Proteomes" id="UP001327560">
    <property type="component" value="Chromosome 3"/>
</dbReference>
<evidence type="ECO:0000256" key="4">
    <source>
        <dbReference type="SAM" id="Phobius"/>
    </source>
</evidence>
<proteinExistence type="predicted"/>
<dbReference type="GO" id="GO:0008168">
    <property type="term" value="F:methyltransferase activity"/>
    <property type="evidence" value="ECO:0007669"/>
    <property type="project" value="UniProtKB-KW"/>
</dbReference>
<dbReference type="InterPro" id="IPR050750">
    <property type="entry name" value="C5-MTase"/>
</dbReference>
<dbReference type="AlphaFoldDB" id="A0AAQ3K7N6"/>
<dbReference type="Pfam" id="PF00145">
    <property type="entry name" value="DNA_methylase"/>
    <property type="match status" value="1"/>
</dbReference>
<organism evidence="5 6">
    <name type="scientific">Canna indica</name>
    <name type="common">Indian-shot</name>
    <dbReference type="NCBI Taxonomy" id="4628"/>
    <lineage>
        <taxon>Eukaryota</taxon>
        <taxon>Viridiplantae</taxon>
        <taxon>Streptophyta</taxon>
        <taxon>Embryophyta</taxon>
        <taxon>Tracheophyta</taxon>
        <taxon>Spermatophyta</taxon>
        <taxon>Magnoliopsida</taxon>
        <taxon>Liliopsida</taxon>
        <taxon>Zingiberales</taxon>
        <taxon>Cannaceae</taxon>
        <taxon>Canna</taxon>
    </lineage>
</organism>
<name>A0AAQ3K7N6_9LILI</name>
<dbReference type="Gene3D" id="3.40.50.150">
    <property type="entry name" value="Vaccinia Virus protein VP39"/>
    <property type="match status" value="1"/>
</dbReference>
<dbReference type="GO" id="GO:0032259">
    <property type="term" value="P:methylation"/>
    <property type="evidence" value="ECO:0007669"/>
    <property type="project" value="UniProtKB-KW"/>
</dbReference>
<dbReference type="GO" id="GO:0005634">
    <property type="term" value="C:nucleus"/>
    <property type="evidence" value="ECO:0007669"/>
    <property type="project" value="TreeGrafter"/>
</dbReference>
<evidence type="ECO:0000256" key="3">
    <source>
        <dbReference type="ARBA" id="ARBA00022691"/>
    </source>
</evidence>
<keyword evidence="4" id="KW-0472">Membrane</keyword>
<keyword evidence="1" id="KW-0489">Methyltransferase</keyword>
<dbReference type="SUPFAM" id="SSF53335">
    <property type="entry name" value="S-adenosyl-L-methionine-dependent methyltransferases"/>
    <property type="match status" value="1"/>
</dbReference>
<dbReference type="EMBL" id="CP136892">
    <property type="protein sequence ID" value="WOL00521.1"/>
    <property type="molecule type" value="Genomic_DNA"/>
</dbReference>
<dbReference type="PANTHER" id="PTHR46098">
    <property type="entry name" value="TRNA (CYTOSINE(38)-C(5))-METHYLTRANSFERASE"/>
    <property type="match status" value="1"/>
</dbReference>
<keyword evidence="3" id="KW-0949">S-adenosyl-L-methionine</keyword>
<keyword evidence="2" id="KW-0808">Transferase</keyword>
<accession>A0AAQ3K7N6</accession>
<keyword evidence="4" id="KW-0812">Transmembrane</keyword>
<dbReference type="InterPro" id="IPR001525">
    <property type="entry name" value="C5_MeTfrase"/>
</dbReference>
<keyword evidence="6" id="KW-1185">Reference proteome</keyword>
<keyword evidence="4" id="KW-1133">Transmembrane helix</keyword>
<evidence type="ECO:0000256" key="1">
    <source>
        <dbReference type="ARBA" id="ARBA00022603"/>
    </source>
</evidence>
<dbReference type="InterPro" id="IPR029063">
    <property type="entry name" value="SAM-dependent_MTases_sf"/>
</dbReference>
<evidence type="ECO:0000313" key="6">
    <source>
        <dbReference type="Proteomes" id="UP001327560"/>
    </source>
</evidence>
<reference evidence="5 6" key="1">
    <citation type="submission" date="2023-10" db="EMBL/GenBank/DDBJ databases">
        <title>Chromosome-scale genome assembly provides insights into flower coloration mechanisms of Canna indica.</title>
        <authorList>
            <person name="Li C."/>
        </authorList>
    </citation>
    <scope>NUCLEOTIDE SEQUENCE [LARGE SCALE GENOMIC DNA]</scope>
    <source>
        <tissue evidence="5">Flower</tissue>
    </source>
</reference>
<evidence type="ECO:0000256" key="2">
    <source>
        <dbReference type="ARBA" id="ARBA00022679"/>
    </source>
</evidence>
<protein>
    <submittedName>
        <fullName evidence="5">tRNA (Cytosine(38)-C(5))-methyltransferase isoform X2</fullName>
    </submittedName>
</protein>
<sequence>MESAEPRRGSGEMEIETTSSTWRILEFYSGIGAMRYSLMRAGIRGHVVEAFDINNIANDVYEHNFGHRPFQGNIQVLSPTDLDKYEAHAWLLSPPCQPYTRQGCITSLAFSFFLMLQYFCLYIGLQCCFSRSAERLK</sequence>
<gene>
    <name evidence="5" type="ORF">Cni_G09234</name>
</gene>